<reference evidence="3" key="1">
    <citation type="journal article" date="2017" name="Plant J.">
        <title>The pomegranate (Punica granatum L.) genome and the genomics of punicalagin biosynthesis.</title>
        <authorList>
            <person name="Qin G."/>
            <person name="Xu C."/>
            <person name="Ming R."/>
            <person name="Tang H."/>
            <person name="Guyot R."/>
            <person name="Kramer E.M."/>
            <person name="Hu Y."/>
            <person name="Yi X."/>
            <person name="Qi Y."/>
            <person name="Xu X."/>
            <person name="Gao Z."/>
            <person name="Pan H."/>
            <person name="Jian J."/>
            <person name="Tian Y."/>
            <person name="Yue Z."/>
            <person name="Xu Y."/>
        </authorList>
    </citation>
    <scope>NUCLEOTIDE SEQUENCE [LARGE SCALE GENOMIC DNA]</scope>
    <source>
        <strain evidence="3">cv. Dabenzi</strain>
    </source>
</reference>
<evidence type="ECO:0000313" key="3">
    <source>
        <dbReference type="Proteomes" id="UP000197138"/>
    </source>
</evidence>
<accession>A0A218XRP1</accession>
<evidence type="ECO:0000256" key="1">
    <source>
        <dbReference type="SAM" id="MobiDB-lite"/>
    </source>
</evidence>
<dbReference type="PANTHER" id="PTHR33738:SF21">
    <property type="entry name" value="TPRXL"/>
    <property type="match status" value="1"/>
</dbReference>
<feature type="compositionally biased region" description="Polar residues" evidence="1">
    <location>
        <begin position="76"/>
        <end position="86"/>
    </location>
</feature>
<dbReference type="PANTHER" id="PTHR33738">
    <property type="entry name" value="EMB|CAB82975.1"/>
    <property type="match status" value="1"/>
</dbReference>
<evidence type="ECO:0000313" key="6">
    <source>
        <dbReference type="RefSeq" id="XP_031371733.1"/>
    </source>
</evidence>
<dbReference type="Proteomes" id="UP000515151">
    <property type="component" value="Chromosome 8"/>
</dbReference>
<gene>
    <name evidence="5 6" type="primary">LOC116187229</name>
    <name evidence="2" type="ORF">CDL15_Pgr022569</name>
</gene>
<dbReference type="RefSeq" id="XP_031371730.1">
    <property type="nucleotide sequence ID" value="XM_031515870.1"/>
</dbReference>
<feature type="region of interest" description="Disordered" evidence="1">
    <location>
        <begin position="1"/>
        <end position="86"/>
    </location>
</feature>
<feature type="compositionally biased region" description="Polar residues" evidence="1">
    <location>
        <begin position="116"/>
        <end position="128"/>
    </location>
</feature>
<reference evidence="5 6" key="4">
    <citation type="submission" date="2025-04" db="UniProtKB">
        <authorList>
            <consortium name="RefSeq"/>
        </authorList>
    </citation>
    <scope>IDENTIFICATION</scope>
    <source>
        <tissue evidence="5 6">Leaf</tissue>
    </source>
</reference>
<dbReference type="GeneID" id="116187229"/>
<dbReference type="OrthoDB" id="1733797at2759"/>
<feature type="compositionally biased region" description="Low complexity" evidence="1">
    <location>
        <begin position="46"/>
        <end position="63"/>
    </location>
</feature>
<feature type="compositionally biased region" description="Low complexity" evidence="1">
    <location>
        <begin position="11"/>
        <end position="32"/>
    </location>
</feature>
<dbReference type="Proteomes" id="UP000197138">
    <property type="component" value="Unassembled WGS sequence"/>
</dbReference>
<evidence type="ECO:0000313" key="2">
    <source>
        <dbReference type="EMBL" id="OWM87458.1"/>
    </source>
</evidence>
<feature type="compositionally biased region" description="Polar residues" evidence="1">
    <location>
        <begin position="142"/>
        <end position="155"/>
    </location>
</feature>
<keyword evidence="4" id="KW-1185">Reference proteome</keyword>
<dbReference type="AlphaFoldDB" id="A0A218XRP1"/>
<sequence>MENSKKGQMGSSSCSSSSSSSSSSRYSSSSDSMGHLFGPPKEHHYSSSSSSSSSYSTGSTFGSIFPPPSAVLGRDSSPSGAFTGYSRSQDLGNQFGIWNNYGDHQGQVFKGESKGRSSTTSYNQQETAEPCYMSSSIYYGGQENYSPRTQASESQHTLKKDGEDDDSGSASRGNWWRGSLYY</sequence>
<reference evidence="4" key="3">
    <citation type="journal article" date="2020" name="Plant Biotechnol. J.">
        <title>The pomegranate (Punica granatum L.) draft genome dissects genetic divergence between soft- and hard-seeded cultivars.</title>
        <authorList>
            <person name="Luo X."/>
            <person name="Li H."/>
            <person name="Wu Z."/>
            <person name="Yao W."/>
            <person name="Zhao P."/>
            <person name="Cao D."/>
            <person name="Yu H."/>
            <person name="Li K."/>
            <person name="Poudel K."/>
            <person name="Zhao D."/>
            <person name="Zhang F."/>
            <person name="Xia X."/>
            <person name="Chen L."/>
            <person name="Wang Q."/>
            <person name="Jing D."/>
            <person name="Cao S."/>
        </authorList>
    </citation>
    <scope>NUCLEOTIDE SEQUENCE [LARGE SCALE GENOMIC DNA]</scope>
</reference>
<proteinExistence type="predicted"/>
<feature type="region of interest" description="Disordered" evidence="1">
    <location>
        <begin position="142"/>
        <end position="182"/>
    </location>
</feature>
<name>A0A218XRP1_PUNGR</name>
<feature type="region of interest" description="Disordered" evidence="1">
    <location>
        <begin position="106"/>
        <end position="128"/>
    </location>
</feature>
<dbReference type="RefSeq" id="XP_031371733.1">
    <property type="nucleotide sequence ID" value="XM_031515873.1"/>
</dbReference>
<protein>
    <submittedName>
        <fullName evidence="5 6">Uncharacterized protein DDB_G0271670-like</fullName>
    </submittedName>
</protein>
<evidence type="ECO:0000313" key="5">
    <source>
        <dbReference type="RefSeq" id="XP_031371730.1"/>
    </source>
</evidence>
<evidence type="ECO:0000313" key="4">
    <source>
        <dbReference type="Proteomes" id="UP000515151"/>
    </source>
</evidence>
<dbReference type="EMBL" id="MTKT01000813">
    <property type="protein sequence ID" value="OWM87458.1"/>
    <property type="molecule type" value="Genomic_DNA"/>
</dbReference>
<organism evidence="2 3">
    <name type="scientific">Punica granatum</name>
    <name type="common">Pomegranate</name>
    <dbReference type="NCBI Taxonomy" id="22663"/>
    <lineage>
        <taxon>Eukaryota</taxon>
        <taxon>Viridiplantae</taxon>
        <taxon>Streptophyta</taxon>
        <taxon>Embryophyta</taxon>
        <taxon>Tracheophyta</taxon>
        <taxon>Spermatophyta</taxon>
        <taxon>Magnoliopsida</taxon>
        <taxon>eudicotyledons</taxon>
        <taxon>Gunneridae</taxon>
        <taxon>Pentapetalae</taxon>
        <taxon>rosids</taxon>
        <taxon>malvids</taxon>
        <taxon>Myrtales</taxon>
        <taxon>Lythraceae</taxon>
        <taxon>Punica</taxon>
    </lineage>
</organism>
<reference evidence="2" key="2">
    <citation type="submission" date="2017-06" db="EMBL/GenBank/DDBJ databases">
        <title>The pomegranate genome and the genomics of punicalagin biosynthesis.</title>
        <authorList>
            <person name="Xu C."/>
        </authorList>
    </citation>
    <scope>NUCLEOTIDE SEQUENCE [LARGE SCALE GENOMIC DNA]</scope>
    <source>
        <tissue evidence="2">Fresh leaf</tissue>
    </source>
</reference>